<sequence>MNAGLKKHCIKRPKASTSRIKVDFFERPSQISADWVVGQLASTSQFRHCLDFIAF</sequence>
<dbReference type="Proteomes" id="UP000054988">
    <property type="component" value="Unassembled WGS sequence"/>
</dbReference>
<gene>
    <name evidence="1" type="ORF">WG66_494</name>
</gene>
<name>A0A0W0GEE2_MONRR</name>
<accession>A0A0W0GEE2</accession>
<comment type="caution">
    <text evidence="1">The sequence shown here is derived from an EMBL/GenBank/DDBJ whole genome shotgun (WGS) entry which is preliminary data.</text>
</comment>
<evidence type="ECO:0000313" key="2">
    <source>
        <dbReference type="Proteomes" id="UP000054988"/>
    </source>
</evidence>
<reference evidence="1 2" key="1">
    <citation type="submission" date="2015-12" db="EMBL/GenBank/DDBJ databases">
        <title>Draft genome sequence of Moniliophthora roreri, the causal agent of frosty pod rot of cacao.</title>
        <authorList>
            <person name="Aime M.C."/>
            <person name="Diaz-Valderrama J.R."/>
            <person name="Kijpornyongpan T."/>
            <person name="Phillips-Mora W."/>
        </authorList>
    </citation>
    <scope>NUCLEOTIDE SEQUENCE [LARGE SCALE GENOMIC DNA]</scope>
    <source>
        <strain evidence="1 2">MCA 2952</strain>
    </source>
</reference>
<protein>
    <submittedName>
        <fullName evidence="1">Uncharacterized protein</fullName>
    </submittedName>
</protein>
<dbReference type="AlphaFoldDB" id="A0A0W0GEE2"/>
<proteinExistence type="predicted"/>
<evidence type="ECO:0000313" key="1">
    <source>
        <dbReference type="EMBL" id="KTB46929.1"/>
    </source>
</evidence>
<organism evidence="1 2">
    <name type="scientific">Moniliophthora roreri</name>
    <name type="common">Frosty pod rot fungus</name>
    <name type="synonym">Monilia roreri</name>
    <dbReference type="NCBI Taxonomy" id="221103"/>
    <lineage>
        <taxon>Eukaryota</taxon>
        <taxon>Fungi</taxon>
        <taxon>Dikarya</taxon>
        <taxon>Basidiomycota</taxon>
        <taxon>Agaricomycotina</taxon>
        <taxon>Agaricomycetes</taxon>
        <taxon>Agaricomycetidae</taxon>
        <taxon>Agaricales</taxon>
        <taxon>Marasmiineae</taxon>
        <taxon>Marasmiaceae</taxon>
        <taxon>Moniliophthora</taxon>
    </lineage>
</organism>
<dbReference type="EMBL" id="LATX01000207">
    <property type="protein sequence ID" value="KTB46929.1"/>
    <property type="molecule type" value="Genomic_DNA"/>
</dbReference>